<name>A0A1X7AHU3_9GAMM</name>
<keyword evidence="4" id="KW-1185">Reference proteome</keyword>
<dbReference type="PANTHER" id="PTHR42208">
    <property type="entry name" value="HEAVY METAL TRANSPORTER-RELATED"/>
    <property type="match status" value="1"/>
</dbReference>
<reference evidence="3 4" key="1">
    <citation type="submission" date="2017-03" db="EMBL/GenBank/DDBJ databases">
        <authorList>
            <person name="Afonso C.L."/>
            <person name="Miller P.J."/>
            <person name="Scott M.A."/>
            <person name="Spackman E."/>
            <person name="Goraichik I."/>
            <person name="Dimitrov K.M."/>
            <person name="Suarez D.L."/>
            <person name="Swayne D.E."/>
        </authorList>
    </citation>
    <scope>NUCLEOTIDE SEQUENCE [LARGE SCALE GENOMIC DNA]</scope>
    <source>
        <strain evidence="3">SB41UT1</strain>
    </source>
</reference>
<evidence type="ECO:0000259" key="2">
    <source>
        <dbReference type="Pfam" id="PF13386"/>
    </source>
</evidence>
<feature type="transmembrane region" description="Helical" evidence="1">
    <location>
        <begin position="201"/>
        <end position="218"/>
    </location>
</feature>
<feature type="transmembrane region" description="Helical" evidence="1">
    <location>
        <begin position="137"/>
        <end position="158"/>
    </location>
</feature>
<keyword evidence="1" id="KW-0472">Membrane</keyword>
<dbReference type="OrthoDB" id="9798690at2"/>
<evidence type="ECO:0000256" key="1">
    <source>
        <dbReference type="SAM" id="Phobius"/>
    </source>
</evidence>
<feature type="transmembrane region" description="Helical" evidence="1">
    <location>
        <begin position="57"/>
        <end position="75"/>
    </location>
</feature>
<dbReference type="PANTHER" id="PTHR42208:SF1">
    <property type="entry name" value="HEAVY METAL TRANSPORTER"/>
    <property type="match status" value="1"/>
</dbReference>
<proteinExistence type="predicted"/>
<protein>
    <submittedName>
        <fullName evidence="3">Cytochrome C biogenesis protein transmembrane region</fullName>
    </submittedName>
</protein>
<dbReference type="RefSeq" id="WP_087108670.1">
    <property type="nucleotide sequence ID" value="NZ_CBCSCN010000008.1"/>
</dbReference>
<dbReference type="InterPro" id="IPR039447">
    <property type="entry name" value="UreH-like_TM_dom"/>
</dbReference>
<keyword evidence="1 3" id="KW-0812">Transmembrane</keyword>
<sequence length="279" mass="30064">MTSEITLTAAFLLGLLGGGHCVGMCGGIMSALSIGSGGDRFSLKNMGILLGYNIGRIISYSIMGLLMGTLGWFLGGFSKETSIMLRVFSGVMLIAMGFYLAGWWMGLTVIERAGHKLWKRIQPKASSMLPVNSPIKAIGVGAVWGWLPCGLVYSTLVWAAASSNAVDSALLMMFFGLGTLPVLFVTGLLAKQMQTLLQSRAFRSGAGILVILIGIWTIPGPHQMWIMKNLDFSGQPHQMHGGDHSSMPAHNMQHEGMKHSEMNHNKMEKPSVDHSAMGH</sequence>
<feature type="domain" description="Urease accessory protein UreH-like transmembrane" evidence="2">
    <location>
        <begin position="9"/>
        <end position="216"/>
    </location>
</feature>
<dbReference type="Pfam" id="PF13386">
    <property type="entry name" value="DsbD_2"/>
    <property type="match status" value="1"/>
</dbReference>
<feature type="transmembrane region" description="Helical" evidence="1">
    <location>
        <begin position="87"/>
        <end position="110"/>
    </location>
</feature>
<accession>A0A1X7AHU3</accession>
<dbReference type="AlphaFoldDB" id="A0A1X7AHU3"/>
<gene>
    <name evidence="3" type="ORF">EHSB41UT_01627</name>
</gene>
<evidence type="ECO:0000313" key="3">
    <source>
        <dbReference type="EMBL" id="SMA43578.1"/>
    </source>
</evidence>
<dbReference type="Proteomes" id="UP000196573">
    <property type="component" value="Unassembled WGS sequence"/>
</dbReference>
<dbReference type="EMBL" id="FWPT01000003">
    <property type="protein sequence ID" value="SMA43578.1"/>
    <property type="molecule type" value="Genomic_DNA"/>
</dbReference>
<organism evidence="3 4">
    <name type="scientific">Parendozoicomonas haliclonae</name>
    <dbReference type="NCBI Taxonomy" id="1960125"/>
    <lineage>
        <taxon>Bacteria</taxon>
        <taxon>Pseudomonadati</taxon>
        <taxon>Pseudomonadota</taxon>
        <taxon>Gammaproteobacteria</taxon>
        <taxon>Oceanospirillales</taxon>
        <taxon>Endozoicomonadaceae</taxon>
        <taxon>Parendozoicomonas</taxon>
    </lineage>
</organism>
<keyword evidence="1" id="KW-1133">Transmembrane helix</keyword>
<evidence type="ECO:0000313" key="4">
    <source>
        <dbReference type="Proteomes" id="UP000196573"/>
    </source>
</evidence>
<feature type="transmembrane region" description="Helical" evidence="1">
    <location>
        <begin position="170"/>
        <end position="189"/>
    </location>
</feature>